<accession>A0A3N0YM14</accession>
<dbReference type="EMBL" id="RJVU01035944">
    <property type="protein sequence ID" value="ROL47245.1"/>
    <property type="molecule type" value="Genomic_DNA"/>
</dbReference>
<evidence type="ECO:0000313" key="2">
    <source>
        <dbReference type="Proteomes" id="UP000281406"/>
    </source>
</evidence>
<dbReference type="AlphaFoldDB" id="A0A3N0YM14"/>
<comment type="caution">
    <text evidence="1">The sequence shown here is derived from an EMBL/GenBank/DDBJ whole genome shotgun (WGS) entry which is preliminary data.</text>
</comment>
<sequence length="163" mass="17141">MRASSSLLLHTGLRFSRNALPPVPQCQVVHHGSGGTSVRRVSALGHLPVKCGLSKSHHGLTGLTHASGDGQVSGLAWLTSICLKLGKRHEVMDGGDSGFSASSQGDGEICKRTGCKVILTTYSNTYGEVVLTLCGMVSYAQKPSAHAIIKPNCGSLHYFPVDE</sequence>
<organism evidence="1 2">
    <name type="scientific">Anabarilius grahami</name>
    <name type="common">Kanglang fish</name>
    <name type="synonym">Barilius grahami</name>
    <dbReference type="NCBI Taxonomy" id="495550"/>
    <lineage>
        <taxon>Eukaryota</taxon>
        <taxon>Metazoa</taxon>
        <taxon>Chordata</taxon>
        <taxon>Craniata</taxon>
        <taxon>Vertebrata</taxon>
        <taxon>Euteleostomi</taxon>
        <taxon>Actinopterygii</taxon>
        <taxon>Neopterygii</taxon>
        <taxon>Teleostei</taxon>
        <taxon>Ostariophysi</taxon>
        <taxon>Cypriniformes</taxon>
        <taxon>Xenocyprididae</taxon>
        <taxon>Xenocypridinae</taxon>
        <taxon>Xenocypridinae incertae sedis</taxon>
        <taxon>Anabarilius</taxon>
    </lineage>
</organism>
<protein>
    <submittedName>
        <fullName evidence="1">Uncharacterized protein</fullName>
    </submittedName>
</protein>
<evidence type="ECO:0000313" key="1">
    <source>
        <dbReference type="EMBL" id="ROL47245.1"/>
    </source>
</evidence>
<dbReference type="Proteomes" id="UP000281406">
    <property type="component" value="Unassembled WGS sequence"/>
</dbReference>
<gene>
    <name evidence="1" type="ORF">DPX16_6425</name>
</gene>
<name>A0A3N0YM14_ANAGA</name>
<reference evidence="1 2" key="1">
    <citation type="submission" date="2018-10" db="EMBL/GenBank/DDBJ databases">
        <title>Genome assembly for a Yunnan-Guizhou Plateau 3E fish, Anabarilius grahami (Regan), and its evolutionary and genetic applications.</title>
        <authorList>
            <person name="Jiang W."/>
        </authorList>
    </citation>
    <scope>NUCLEOTIDE SEQUENCE [LARGE SCALE GENOMIC DNA]</scope>
    <source>
        <strain evidence="1">AG-KIZ</strain>
        <tissue evidence="1">Muscle</tissue>
    </source>
</reference>
<keyword evidence="2" id="KW-1185">Reference proteome</keyword>
<proteinExistence type="predicted"/>